<name>A0A7W6LMH7_9HYPH</name>
<dbReference type="AlphaFoldDB" id="A0A7W6LMH7"/>
<dbReference type="RefSeq" id="WP_165130523.1">
    <property type="nucleotide sequence ID" value="NZ_CP049248.1"/>
</dbReference>
<proteinExistence type="predicted"/>
<evidence type="ECO:0008006" key="4">
    <source>
        <dbReference type="Google" id="ProtNLM"/>
    </source>
</evidence>
<accession>A0A7W6LMH7</accession>
<dbReference type="Proteomes" id="UP000519897">
    <property type="component" value="Unassembled WGS sequence"/>
</dbReference>
<keyword evidence="1" id="KW-0732">Signal</keyword>
<organism evidence="2 3">
    <name type="scientific">Rhizobium rhizoryzae</name>
    <dbReference type="NCBI Taxonomy" id="451876"/>
    <lineage>
        <taxon>Bacteria</taxon>
        <taxon>Pseudomonadati</taxon>
        <taxon>Pseudomonadota</taxon>
        <taxon>Alphaproteobacteria</taxon>
        <taxon>Hyphomicrobiales</taxon>
        <taxon>Rhizobiaceae</taxon>
        <taxon>Rhizobium/Agrobacterium group</taxon>
        <taxon>Rhizobium</taxon>
    </lineage>
</organism>
<evidence type="ECO:0000256" key="1">
    <source>
        <dbReference type="SAM" id="SignalP"/>
    </source>
</evidence>
<comment type="caution">
    <text evidence="2">The sequence shown here is derived from an EMBL/GenBank/DDBJ whole genome shotgun (WGS) entry which is preliminary data.</text>
</comment>
<keyword evidence="3" id="KW-1185">Reference proteome</keyword>
<gene>
    <name evidence="2" type="ORF">GGQ72_004523</name>
</gene>
<feature type="chain" id="PRO_5031223367" description="CHASE2 domain-containing protein" evidence="1">
    <location>
        <begin position="18"/>
        <end position="115"/>
    </location>
</feature>
<feature type="signal peptide" evidence="1">
    <location>
        <begin position="1"/>
        <end position="17"/>
    </location>
</feature>
<evidence type="ECO:0000313" key="2">
    <source>
        <dbReference type="EMBL" id="MBB4145957.1"/>
    </source>
</evidence>
<evidence type="ECO:0000313" key="3">
    <source>
        <dbReference type="Proteomes" id="UP000519897"/>
    </source>
</evidence>
<sequence>MAYLCQLALLLVGFALTGTPGISHGRQAEEPEAFRQRPVSLLLVDRHDDQRFAQPIDKRGQKNWRSTQSDPFLPTAISVLHPVDGFILTVNAPPPRPPSRVETGFLARAPPFLTL</sequence>
<protein>
    <recommendedName>
        <fullName evidence="4">CHASE2 domain-containing protein</fullName>
    </recommendedName>
</protein>
<reference evidence="2 3" key="1">
    <citation type="submission" date="2020-08" db="EMBL/GenBank/DDBJ databases">
        <title>Genomic Encyclopedia of Type Strains, Phase IV (KMG-IV): sequencing the most valuable type-strain genomes for metagenomic binning, comparative biology and taxonomic classification.</title>
        <authorList>
            <person name="Goeker M."/>
        </authorList>
    </citation>
    <scope>NUCLEOTIDE SEQUENCE [LARGE SCALE GENOMIC DNA]</scope>
    <source>
        <strain evidence="2 3">DSM 29514</strain>
    </source>
</reference>
<dbReference type="EMBL" id="JACIEC010000014">
    <property type="protein sequence ID" value="MBB4145957.1"/>
    <property type="molecule type" value="Genomic_DNA"/>
</dbReference>